<dbReference type="InterPro" id="IPR051906">
    <property type="entry name" value="TolC-like"/>
</dbReference>
<dbReference type="Pfam" id="PF02321">
    <property type="entry name" value="OEP"/>
    <property type="match status" value="2"/>
</dbReference>
<dbReference type="GO" id="GO:0015288">
    <property type="term" value="F:porin activity"/>
    <property type="evidence" value="ECO:0007669"/>
    <property type="project" value="TreeGrafter"/>
</dbReference>
<dbReference type="GO" id="GO:1990281">
    <property type="term" value="C:efflux pump complex"/>
    <property type="evidence" value="ECO:0007669"/>
    <property type="project" value="TreeGrafter"/>
</dbReference>
<keyword evidence="7" id="KW-0998">Cell outer membrane</keyword>
<reference evidence="10 11" key="1">
    <citation type="submission" date="2009-01" db="EMBL/GenBank/DDBJ databases">
        <title>Complete sequence of Geobacter sp. FRC-32.</title>
        <authorList>
            <consortium name="US DOE Joint Genome Institute"/>
            <person name="Lucas S."/>
            <person name="Copeland A."/>
            <person name="Lapidus A."/>
            <person name="Glavina del Rio T."/>
            <person name="Dalin E."/>
            <person name="Tice H."/>
            <person name="Bruce D."/>
            <person name="Goodwin L."/>
            <person name="Pitluck S."/>
            <person name="Saunders E."/>
            <person name="Brettin T."/>
            <person name="Detter J.C."/>
            <person name="Han C."/>
            <person name="Larimer F."/>
            <person name="Land M."/>
            <person name="Hauser L."/>
            <person name="Kyrpides N."/>
            <person name="Ovchinnikova G."/>
            <person name="Kostka J."/>
            <person name="Richardson P."/>
        </authorList>
    </citation>
    <scope>NUCLEOTIDE SEQUENCE [LARGE SCALE GENOMIC DNA]</scope>
    <source>
        <strain evidence="11">DSM 22248 / JCM 15807 / FRC-32</strain>
    </source>
</reference>
<evidence type="ECO:0000256" key="5">
    <source>
        <dbReference type="ARBA" id="ARBA00022692"/>
    </source>
</evidence>
<dbReference type="HOGENOM" id="CLU_012817_10_6_7"/>
<keyword evidence="8" id="KW-0175">Coiled coil</keyword>
<accession>B9M5H9</accession>
<evidence type="ECO:0000313" key="10">
    <source>
        <dbReference type="EMBL" id="ACM21738.1"/>
    </source>
</evidence>
<dbReference type="AlphaFoldDB" id="B9M5H9"/>
<dbReference type="SUPFAM" id="SSF56954">
    <property type="entry name" value="Outer membrane efflux proteins (OEP)"/>
    <property type="match status" value="1"/>
</dbReference>
<keyword evidence="6" id="KW-0472">Membrane</keyword>
<gene>
    <name evidence="10" type="ordered locus">Geob_3395</name>
</gene>
<evidence type="ECO:0000256" key="2">
    <source>
        <dbReference type="ARBA" id="ARBA00007613"/>
    </source>
</evidence>
<keyword evidence="11" id="KW-1185">Reference proteome</keyword>
<sequence>MMKPTVVAILTVAQLYLSATSAFALTLKDCLTRAAVANSQLKASSHDEQVATEAVGIATSGYLPRVDLQAGYTAQQAPQAVKFTAEPIPTQQADYAFANLSIYQTLYDFGRTRARREQAIMASEAAQQAYRGEEQDVFLQVVRAYYGILAGQKYLVTADDEVKQMTHHRKVAQDMYEQGVVTRNDLLQAQVKLANSKQKRLSAANSLENSWLYLNFLTGQETGFRSELEEPEQRTETADLHMMMEIALRKRPEIAALKKTILADEAAIREYRSNYYPELYAKLAMDYLENNRVQEQTILSATVGFKINLFDGLATTSRKRQAVKIRSREEERLRNLEASVRLELETALNDLKVAEERILVSETAIRQSEENLRINNDRYVEKVGTATDVIDAQTLLTQTRNDYFSSIFDYQVAAARVKRAVGEL</sequence>
<protein>
    <submittedName>
        <fullName evidence="10">Efflux pump, RND family, outer membrane protein</fullName>
    </submittedName>
</protein>
<dbReference type="Gene3D" id="1.20.1600.10">
    <property type="entry name" value="Outer membrane efflux proteins (OEP)"/>
    <property type="match status" value="1"/>
</dbReference>
<evidence type="ECO:0000256" key="8">
    <source>
        <dbReference type="SAM" id="Coils"/>
    </source>
</evidence>
<evidence type="ECO:0000256" key="9">
    <source>
        <dbReference type="SAM" id="SignalP"/>
    </source>
</evidence>
<feature type="chain" id="PRO_5002886536" evidence="9">
    <location>
        <begin position="25"/>
        <end position="424"/>
    </location>
</feature>
<dbReference type="EMBL" id="CP001390">
    <property type="protein sequence ID" value="ACM21738.1"/>
    <property type="molecule type" value="Genomic_DNA"/>
</dbReference>
<dbReference type="InterPro" id="IPR028351">
    <property type="entry name" value="CyaE"/>
</dbReference>
<comment type="subcellular location">
    <subcellularLocation>
        <location evidence="1">Cell outer membrane</location>
    </subcellularLocation>
</comment>
<keyword evidence="4" id="KW-1134">Transmembrane beta strand</keyword>
<dbReference type="GO" id="GO:0015562">
    <property type="term" value="F:efflux transmembrane transporter activity"/>
    <property type="evidence" value="ECO:0007669"/>
    <property type="project" value="InterPro"/>
</dbReference>
<feature type="coiled-coil region" evidence="8">
    <location>
        <begin position="319"/>
        <end position="371"/>
    </location>
</feature>
<evidence type="ECO:0000256" key="4">
    <source>
        <dbReference type="ARBA" id="ARBA00022452"/>
    </source>
</evidence>
<dbReference type="eggNOG" id="COG1538">
    <property type="taxonomic scope" value="Bacteria"/>
</dbReference>
<keyword evidence="3" id="KW-0813">Transport</keyword>
<dbReference type="Proteomes" id="UP000007721">
    <property type="component" value="Chromosome"/>
</dbReference>
<evidence type="ECO:0000256" key="3">
    <source>
        <dbReference type="ARBA" id="ARBA00022448"/>
    </source>
</evidence>
<feature type="signal peptide" evidence="9">
    <location>
        <begin position="1"/>
        <end position="24"/>
    </location>
</feature>
<keyword evidence="9" id="KW-0732">Signal</keyword>
<dbReference type="InterPro" id="IPR003423">
    <property type="entry name" value="OMP_efflux"/>
</dbReference>
<name>B9M5H9_GEODF</name>
<evidence type="ECO:0000256" key="7">
    <source>
        <dbReference type="ARBA" id="ARBA00023237"/>
    </source>
</evidence>
<evidence type="ECO:0000313" key="11">
    <source>
        <dbReference type="Proteomes" id="UP000007721"/>
    </source>
</evidence>
<dbReference type="RefSeq" id="WP_012648466.1">
    <property type="nucleotide sequence ID" value="NC_011979.1"/>
</dbReference>
<evidence type="ECO:0000256" key="6">
    <source>
        <dbReference type="ARBA" id="ARBA00023136"/>
    </source>
</evidence>
<dbReference type="PANTHER" id="PTHR30026:SF21">
    <property type="entry name" value="SLR1270 PROTEIN"/>
    <property type="match status" value="1"/>
</dbReference>
<organism evidence="10 11">
    <name type="scientific">Geotalea daltonii (strain DSM 22248 / JCM 15807 / FRC-32)</name>
    <name type="common">Geobacter daltonii</name>
    <dbReference type="NCBI Taxonomy" id="316067"/>
    <lineage>
        <taxon>Bacteria</taxon>
        <taxon>Pseudomonadati</taxon>
        <taxon>Thermodesulfobacteriota</taxon>
        <taxon>Desulfuromonadia</taxon>
        <taxon>Geobacterales</taxon>
        <taxon>Geobacteraceae</taxon>
        <taxon>Geotalea</taxon>
    </lineage>
</organism>
<proteinExistence type="inferred from homology"/>
<evidence type="ECO:0000256" key="1">
    <source>
        <dbReference type="ARBA" id="ARBA00004442"/>
    </source>
</evidence>
<comment type="similarity">
    <text evidence="2">Belongs to the outer membrane factor (OMF) (TC 1.B.17) family.</text>
</comment>
<dbReference type="PIRSF" id="PIRSF001892">
    <property type="entry name" value="CyaE"/>
    <property type="match status" value="1"/>
</dbReference>
<dbReference type="GO" id="GO:0009279">
    <property type="term" value="C:cell outer membrane"/>
    <property type="evidence" value="ECO:0007669"/>
    <property type="project" value="UniProtKB-SubCell"/>
</dbReference>
<keyword evidence="5" id="KW-0812">Transmembrane</keyword>
<dbReference type="STRING" id="316067.Geob_3395"/>
<dbReference type="KEGG" id="geo:Geob_3395"/>
<dbReference type="PANTHER" id="PTHR30026">
    <property type="entry name" value="OUTER MEMBRANE PROTEIN TOLC"/>
    <property type="match status" value="1"/>
</dbReference>